<sequence length="222" mass="22633">MDYVDALVKLSRVTAEQWGLVTTEQAEQAGVGAACFGGLVQSGVLVEAGAYVFQLAGAPLPPHLDIKVAWLRLEPGKPAWRRKAGNSGVISHSSACLLHGLGDLPVGTVEMSAGARGTVEAGVRVHNEPRPDPAQITVVDGLPVTTVGRTITDLLHTGLDGGHVGGVVADAARLGLVDLRSLAQQVAVFASAYGLPASASGHDLISRLLADAGEQTAASAVA</sequence>
<evidence type="ECO:0008006" key="3">
    <source>
        <dbReference type="Google" id="ProtNLM"/>
    </source>
</evidence>
<name>A0A553ZMR7_9ACTN</name>
<protein>
    <recommendedName>
        <fullName evidence="3">AbiEi antitoxin C-terminal domain-containing protein</fullName>
    </recommendedName>
</protein>
<reference evidence="1 2" key="1">
    <citation type="submission" date="2019-07" db="EMBL/GenBank/DDBJ databases">
        <title>Draft genome for Streptomyces benahoarensis MZ03-48.</title>
        <authorList>
            <person name="Gonzalez-Pimentel J.L."/>
        </authorList>
    </citation>
    <scope>NUCLEOTIDE SEQUENCE [LARGE SCALE GENOMIC DNA]</scope>
    <source>
        <strain evidence="1 2">MZ03-48</strain>
    </source>
</reference>
<gene>
    <name evidence="1" type="ORF">FNZ23_08310</name>
</gene>
<dbReference type="Proteomes" id="UP000320888">
    <property type="component" value="Unassembled WGS sequence"/>
</dbReference>
<proteinExistence type="predicted"/>
<dbReference type="AlphaFoldDB" id="A0A553ZMR7"/>
<dbReference type="EMBL" id="VKLS01000062">
    <property type="protein sequence ID" value="TSB42732.1"/>
    <property type="molecule type" value="Genomic_DNA"/>
</dbReference>
<accession>A0A553ZMR7</accession>
<keyword evidence="2" id="KW-1185">Reference proteome</keyword>
<evidence type="ECO:0000313" key="1">
    <source>
        <dbReference type="EMBL" id="TSB42732.1"/>
    </source>
</evidence>
<evidence type="ECO:0000313" key="2">
    <source>
        <dbReference type="Proteomes" id="UP000320888"/>
    </source>
</evidence>
<organism evidence="1 2">
    <name type="scientific">Streptomyces benahoarensis</name>
    <dbReference type="NCBI Taxonomy" id="2595054"/>
    <lineage>
        <taxon>Bacteria</taxon>
        <taxon>Bacillati</taxon>
        <taxon>Actinomycetota</taxon>
        <taxon>Actinomycetes</taxon>
        <taxon>Kitasatosporales</taxon>
        <taxon>Streptomycetaceae</taxon>
        <taxon>Streptomyces</taxon>
    </lineage>
</organism>
<comment type="caution">
    <text evidence="1">The sequence shown here is derived from an EMBL/GenBank/DDBJ whole genome shotgun (WGS) entry which is preliminary data.</text>
</comment>
<dbReference type="RefSeq" id="WP_143940170.1">
    <property type="nucleotide sequence ID" value="NZ_VKLS01000062.1"/>
</dbReference>
<dbReference type="OrthoDB" id="9785139at2"/>